<dbReference type="InParanoid" id="A0A6P7PEF4"/>
<accession>A0A6P7PEF4</accession>
<evidence type="ECO:0000313" key="2">
    <source>
        <dbReference type="Proteomes" id="UP000515150"/>
    </source>
</evidence>
<feature type="region of interest" description="Disordered" evidence="1">
    <location>
        <begin position="844"/>
        <end position="863"/>
    </location>
</feature>
<protein>
    <submittedName>
        <fullName evidence="3">Phoenix isoform X1</fullName>
    </submittedName>
</protein>
<feature type="compositionally biased region" description="Polar residues" evidence="1">
    <location>
        <begin position="1077"/>
        <end position="1087"/>
    </location>
</feature>
<sequence>MSGVRNKADDITEAISTGTCYIVLERFPPDYVQTVARYLESSVPQNNCDATRDDPKETESSDSGDSVFITQKPVPEPVRSSRRHRKTPTSPKDLEESEDSSSSQNATTSNKKRKKKNVRLPKYTFPFVKEKQWMGRRSVLTGQQNKKLHNAMMGGFFKCVRELWHGYKGVYMDMSLPTVDMDGDILSPLSEEEEERSEKEDIKVVEKRFLAASKAMCTQAWYTPGKMEGHIKQQSRRRRASSTSQDVSQDQTMTIQQSTSRSITTATPLLSDKDGHPCRDLPQQENGDPEHEIHQKSIPGQTELSKTKRRLTGGKKMILFQKNEREEELYSDSDATVCDALQLHGSPSKHTQGGKEAVNTATQAQVDVFQMDELSQGRQEEEEPESQSVLHGLPQFVGDTNNVIVCAESTLKKKKNTVTQAQVDVFQMDELSQTRQEEEEPESQSVLHGLPQFVGDTNSVIVCAESTPKKKKKNTVTQAQADVFQIDELSQTRQEEEEPESQSVLQGLPQFVGDTNNVISCAESTLKKKKNTVTQAQVDVFQMDELSQTRQEEEEPESQSVLHGHPQFVGDPNSVIVCAESTPKKKKKNTVTQAQADVFQIDELSQTRQEEEEPESQSVLQGLPQFVGDTNNVNVFVESTLKKKKKKKKKKKNTVTQAQAHVFQIDELSQTRQEEEEPESQSVLQGLPQFVGDTNNVIVCAESTLKKKKNTVTQAQVDVFQMDELSQTRQEEEEPESQSVLHGLPQFVGDTNSVIVCSESTPKKKKKKKKNTVTQAQAHVFQIDELSQTRQEEEEPESQSVLQGLPQFVGDTNNVNVFVESTLKKKKKKKKKNTVTQAQADVFQMDELSQTRQKEEEPESRSLLQSLPQFVSDANNVIVCAESTPKKKKKKKNKNIKAKGDRDSVEEAAGQNQEEPEGLHAAESVNVEAEETFSRSDNNDNMSMQEKRLDSTQQKRKRKRGKLFAENIRQEVGEHLEPGVSLEESEASVMCNIENAKKIKKKKGVDDAEGVEQLESTEAATTKNDGQKKMKKLKHKSIKRSSSLEDNQCENDAKVRLSNEGATLEEHVVKKRKKESISQGVSISYTPDKSDKVECIDSNEQDEQLCKKKKKKRRREKFGELSNEQASKDTVAQSHEAVSVRKKEKRTTSSFLQADSGEKDVELHQQQNNSKTVAPGVCDFEAESAEIVGNSGDGVSKKKKRKRKTMETQDNVEDDQGTEFEEPNKMCRSVLTETGIKKRKKSKSKSVSMDRLDSAVDVGRFQAEEDMMQKKKKNKKIFNELKM</sequence>
<dbReference type="CTD" id="334003"/>
<feature type="region of interest" description="Disordered" evidence="1">
    <location>
        <begin position="882"/>
        <end position="961"/>
    </location>
</feature>
<feature type="compositionally biased region" description="Polar residues" evidence="1">
    <location>
        <begin position="1014"/>
        <end position="1024"/>
    </location>
</feature>
<feature type="compositionally biased region" description="Acidic residues" evidence="1">
    <location>
        <begin position="1210"/>
        <end position="1221"/>
    </location>
</feature>
<proteinExistence type="predicted"/>
<feature type="region of interest" description="Disordered" evidence="1">
    <location>
        <begin position="1001"/>
        <end position="1175"/>
    </location>
</feature>
<feature type="region of interest" description="Disordered" evidence="1">
    <location>
        <begin position="374"/>
        <end position="393"/>
    </location>
</feature>
<feature type="region of interest" description="Disordered" evidence="1">
    <location>
        <begin position="227"/>
        <end position="310"/>
    </location>
</feature>
<evidence type="ECO:0000313" key="3">
    <source>
        <dbReference type="RefSeq" id="XP_029028748.1"/>
    </source>
</evidence>
<keyword evidence="2" id="KW-1185">Reference proteome</keyword>
<dbReference type="KEGG" id="bspl:114869077"/>
<gene>
    <name evidence="3" type="primary">pho</name>
</gene>
<organism evidence="2 3">
    <name type="scientific">Betta splendens</name>
    <name type="common">Siamese fighting fish</name>
    <dbReference type="NCBI Taxonomy" id="158456"/>
    <lineage>
        <taxon>Eukaryota</taxon>
        <taxon>Metazoa</taxon>
        <taxon>Chordata</taxon>
        <taxon>Craniata</taxon>
        <taxon>Vertebrata</taxon>
        <taxon>Euteleostomi</taxon>
        <taxon>Actinopterygii</taxon>
        <taxon>Neopterygii</taxon>
        <taxon>Teleostei</taxon>
        <taxon>Neoteleostei</taxon>
        <taxon>Acanthomorphata</taxon>
        <taxon>Anabantaria</taxon>
        <taxon>Anabantiformes</taxon>
        <taxon>Anabantoidei</taxon>
        <taxon>Osphronemidae</taxon>
        <taxon>Betta</taxon>
    </lineage>
</organism>
<feature type="compositionally biased region" description="Polar residues" evidence="1">
    <location>
        <begin position="1122"/>
        <end position="1133"/>
    </location>
</feature>
<feature type="region of interest" description="Disordered" evidence="1">
    <location>
        <begin position="547"/>
        <end position="572"/>
    </location>
</feature>
<feature type="compositionally biased region" description="Basic residues" evidence="1">
    <location>
        <begin position="886"/>
        <end position="897"/>
    </location>
</feature>
<evidence type="ECO:0000256" key="1">
    <source>
        <dbReference type="SAM" id="MobiDB-lite"/>
    </source>
</evidence>
<feature type="compositionally biased region" description="Basic and acidic residues" evidence="1">
    <location>
        <begin position="50"/>
        <end position="59"/>
    </location>
</feature>
<dbReference type="GeneID" id="114869077"/>
<feature type="compositionally biased region" description="Low complexity" evidence="1">
    <location>
        <begin position="241"/>
        <end position="267"/>
    </location>
</feature>
<feature type="compositionally biased region" description="Basic residues" evidence="1">
    <location>
        <begin position="1029"/>
        <end position="1039"/>
    </location>
</feature>
<dbReference type="RefSeq" id="XP_029028748.1">
    <property type="nucleotide sequence ID" value="XM_029172915.3"/>
</dbReference>
<feature type="compositionally biased region" description="Basic residues" evidence="1">
    <location>
        <begin position="1107"/>
        <end position="1116"/>
    </location>
</feature>
<name>A0A6P7PEF4_BETSP</name>
<dbReference type="OrthoDB" id="8947276at2759"/>
<dbReference type="Proteomes" id="UP000515150">
    <property type="component" value="Chromosome 14"/>
</dbReference>
<feature type="region of interest" description="Disordered" evidence="1">
    <location>
        <begin position="45"/>
        <end position="115"/>
    </location>
</feature>
<feature type="region of interest" description="Disordered" evidence="1">
    <location>
        <begin position="1189"/>
        <end position="1223"/>
    </location>
</feature>
<reference evidence="3" key="1">
    <citation type="submission" date="2025-08" db="UniProtKB">
        <authorList>
            <consortium name="RefSeq"/>
        </authorList>
    </citation>
    <scope>IDENTIFICATION</scope>
</reference>